<feature type="compositionally biased region" description="Polar residues" evidence="1">
    <location>
        <begin position="71"/>
        <end position="80"/>
    </location>
</feature>
<name>A0A369JZ63_HYPMA</name>
<feature type="compositionally biased region" description="Basic and acidic residues" evidence="1">
    <location>
        <begin position="61"/>
        <end position="70"/>
    </location>
</feature>
<comment type="caution">
    <text evidence="2">The sequence shown here is derived from an EMBL/GenBank/DDBJ whole genome shotgun (WGS) entry which is preliminary data.</text>
</comment>
<dbReference type="AlphaFoldDB" id="A0A369JZ63"/>
<evidence type="ECO:0000256" key="1">
    <source>
        <dbReference type="SAM" id="MobiDB-lite"/>
    </source>
</evidence>
<accession>A0A369JZ63</accession>
<protein>
    <submittedName>
        <fullName evidence="2">Uncharacterized protein</fullName>
    </submittedName>
</protein>
<dbReference type="Proteomes" id="UP000076154">
    <property type="component" value="Unassembled WGS sequence"/>
</dbReference>
<evidence type="ECO:0000313" key="3">
    <source>
        <dbReference type="Proteomes" id="UP000076154"/>
    </source>
</evidence>
<gene>
    <name evidence="2" type="ORF">Hypma_003165</name>
</gene>
<evidence type="ECO:0000313" key="2">
    <source>
        <dbReference type="EMBL" id="RDB27649.1"/>
    </source>
</evidence>
<feature type="region of interest" description="Disordered" evidence="1">
    <location>
        <begin position="33"/>
        <end position="91"/>
    </location>
</feature>
<proteinExistence type="predicted"/>
<dbReference type="InParanoid" id="A0A369JZ63"/>
<organism evidence="2 3">
    <name type="scientific">Hypsizygus marmoreus</name>
    <name type="common">White beech mushroom</name>
    <name type="synonym">Agaricus marmoreus</name>
    <dbReference type="NCBI Taxonomy" id="39966"/>
    <lineage>
        <taxon>Eukaryota</taxon>
        <taxon>Fungi</taxon>
        <taxon>Dikarya</taxon>
        <taxon>Basidiomycota</taxon>
        <taxon>Agaricomycotina</taxon>
        <taxon>Agaricomycetes</taxon>
        <taxon>Agaricomycetidae</taxon>
        <taxon>Agaricales</taxon>
        <taxon>Tricholomatineae</taxon>
        <taxon>Lyophyllaceae</taxon>
        <taxon>Hypsizygus</taxon>
    </lineage>
</organism>
<reference evidence="2" key="1">
    <citation type="submission" date="2018-04" db="EMBL/GenBank/DDBJ databases">
        <title>Whole genome sequencing of Hypsizygus marmoreus.</title>
        <authorList>
            <person name="Choi I.-G."/>
            <person name="Min B."/>
            <person name="Kim J.-G."/>
            <person name="Kim S."/>
            <person name="Oh Y.-L."/>
            <person name="Kong W.-S."/>
            <person name="Park H."/>
            <person name="Jeong J."/>
            <person name="Song E.-S."/>
        </authorList>
    </citation>
    <scope>NUCLEOTIDE SEQUENCE [LARGE SCALE GENOMIC DNA]</scope>
    <source>
        <strain evidence="2">51987-8</strain>
    </source>
</reference>
<feature type="compositionally biased region" description="Low complexity" evidence="1">
    <location>
        <begin position="33"/>
        <end position="55"/>
    </location>
</feature>
<keyword evidence="3" id="KW-1185">Reference proteome</keyword>
<sequence length="91" mass="9307">MAGPGGVGVVAVGRRSMFSSPWRRRRRGIIIISGAPLQGQAPAQQATPASVPSPSYNTNGDAEKQAEEKIVSTSSGSVSPQVVEVPSAGAY</sequence>
<dbReference type="EMBL" id="LUEZ02000014">
    <property type="protein sequence ID" value="RDB27649.1"/>
    <property type="molecule type" value="Genomic_DNA"/>
</dbReference>